<gene>
    <name evidence="3" type="ORF">TWF696_005889</name>
</gene>
<dbReference type="PANTHER" id="PTHR28173:SF1">
    <property type="entry name" value="RIBONUCLEASES P_MRP PROTEIN SUBUNIT POP8"/>
    <property type="match status" value="1"/>
</dbReference>
<dbReference type="Proteomes" id="UP001375240">
    <property type="component" value="Unassembled WGS sequence"/>
</dbReference>
<dbReference type="GO" id="GO:0005655">
    <property type="term" value="C:nucleolar ribonuclease P complex"/>
    <property type="evidence" value="ECO:0007669"/>
    <property type="project" value="InterPro"/>
</dbReference>
<dbReference type="InterPro" id="IPR049128">
    <property type="entry name" value="Pop8-like_dom"/>
</dbReference>
<comment type="caution">
    <text evidence="3">The sequence shown here is derived from an EMBL/GenBank/DDBJ whole genome shotgun (WGS) entry which is preliminary data.</text>
</comment>
<organism evidence="3 4">
    <name type="scientific">Orbilia brochopaga</name>
    <dbReference type="NCBI Taxonomy" id="3140254"/>
    <lineage>
        <taxon>Eukaryota</taxon>
        <taxon>Fungi</taxon>
        <taxon>Dikarya</taxon>
        <taxon>Ascomycota</taxon>
        <taxon>Pezizomycotina</taxon>
        <taxon>Orbiliomycetes</taxon>
        <taxon>Orbiliales</taxon>
        <taxon>Orbiliaceae</taxon>
        <taxon>Orbilia</taxon>
    </lineage>
</organism>
<proteinExistence type="predicted"/>
<feature type="domain" description="Ribonucleases P/MRP subunit Pop8-like" evidence="2">
    <location>
        <begin position="35"/>
        <end position="115"/>
    </location>
</feature>
<dbReference type="PANTHER" id="PTHR28173">
    <property type="entry name" value="RIBONUCLEASES P/MRP PROTEIN SUBUNIT POP8"/>
    <property type="match status" value="1"/>
</dbReference>
<dbReference type="Pfam" id="PF20976">
    <property type="entry name" value="Pop8"/>
    <property type="match status" value="1"/>
</dbReference>
<dbReference type="GO" id="GO:0000171">
    <property type="term" value="F:ribonuclease MRP activity"/>
    <property type="evidence" value="ECO:0007669"/>
    <property type="project" value="TreeGrafter"/>
</dbReference>
<protein>
    <recommendedName>
        <fullName evidence="2">Ribonucleases P/MRP subunit Pop8-like domain-containing protein</fullName>
    </recommendedName>
</protein>
<evidence type="ECO:0000259" key="2">
    <source>
        <dbReference type="Pfam" id="PF20976"/>
    </source>
</evidence>
<reference evidence="3 4" key="1">
    <citation type="submission" date="2019-10" db="EMBL/GenBank/DDBJ databases">
        <authorList>
            <person name="Palmer J.M."/>
        </authorList>
    </citation>
    <scope>NUCLEOTIDE SEQUENCE [LARGE SCALE GENOMIC DNA]</scope>
    <source>
        <strain evidence="3 4">TWF696</strain>
    </source>
</reference>
<dbReference type="GO" id="GO:0000294">
    <property type="term" value="P:nuclear-transcribed mRNA catabolic process, RNase MRP-dependent"/>
    <property type="evidence" value="ECO:0007669"/>
    <property type="project" value="TreeGrafter"/>
</dbReference>
<feature type="region of interest" description="Disordered" evidence="1">
    <location>
        <begin position="1"/>
        <end position="29"/>
    </location>
</feature>
<dbReference type="EMBL" id="JAVHNQ010000004">
    <property type="protein sequence ID" value="KAK6349605.1"/>
    <property type="molecule type" value="Genomic_DNA"/>
</dbReference>
<sequence length="148" mass="16408">MDADGDASPKETPKPQSKTKSKGSPEQRFTLRNPEWHYLQLQMTFNPPHPAGFTSPSYPPDLLTWKTHLDVALGRFLGISGTGIPADFLHLDADKLLVRIPHEDAPRYMAAVTGWADEIEGRNVSFRVLDSTEFLMGIIGGEGSSLFR</sequence>
<dbReference type="GO" id="GO:0004526">
    <property type="term" value="F:ribonuclease P activity"/>
    <property type="evidence" value="ECO:0007669"/>
    <property type="project" value="TreeGrafter"/>
</dbReference>
<dbReference type="GO" id="GO:0008033">
    <property type="term" value="P:tRNA processing"/>
    <property type="evidence" value="ECO:0007669"/>
    <property type="project" value="InterPro"/>
</dbReference>
<feature type="compositionally biased region" description="Polar residues" evidence="1">
    <location>
        <begin position="14"/>
        <end position="24"/>
    </location>
</feature>
<keyword evidence="4" id="KW-1185">Reference proteome</keyword>
<dbReference type="InterPro" id="IPR020347">
    <property type="entry name" value="Pop8"/>
</dbReference>
<accession>A0AAV9UUH1</accession>
<evidence type="ECO:0000256" key="1">
    <source>
        <dbReference type="SAM" id="MobiDB-lite"/>
    </source>
</evidence>
<evidence type="ECO:0000313" key="3">
    <source>
        <dbReference type="EMBL" id="KAK6349605.1"/>
    </source>
</evidence>
<name>A0AAV9UUH1_9PEZI</name>
<dbReference type="GO" id="GO:0000172">
    <property type="term" value="C:ribonuclease MRP complex"/>
    <property type="evidence" value="ECO:0007669"/>
    <property type="project" value="InterPro"/>
</dbReference>
<dbReference type="GO" id="GO:0034965">
    <property type="term" value="P:intronic box C/D snoRNA processing"/>
    <property type="evidence" value="ECO:0007669"/>
    <property type="project" value="TreeGrafter"/>
</dbReference>
<dbReference type="AlphaFoldDB" id="A0AAV9UUH1"/>
<evidence type="ECO:0000313" key="4">
    <source>
        <dbReference type="Proteomes" id="UP001375240"/>
    </source>
</evidence>